<comment type="caution">
    <text evidence="1">The sequence shown here is derived from an EMBL/GenBank/DDBJ whole genome shotgun (WGS) entry which is preliminary data.</text>
</comment>
<gene>
    <name evidence="1" type="ORF">E5676_scaffold265G002720</name>
</gene>
<dbReference type="PANTHER" id="PTHR46235">
    <property type="entry name" value="PHD FINGER-CONTAINING PROTEIN DDB_G0268158"/>
    <property type="match status" value="1"/>
</dbReference>
<dbReference type="PANTHER" id="PTHR46235:SF3">
    <property type="entry name" value="PHD FINGER-CONTAINING PROTEIN DDB_G0268158"/>
    <property type="match status" value="1"/>
</dbReference>
<evidence type="ECO:0000313" key="1">
    <source>
        <dbReference type="EMBL" id="TYK08108.1"/>
    </source>
</evidence>
<dbReference type="AlphaFoldDB" id="A0A5D3CA98"/>
<sequence length="551" mass="62257">MSATTEPLRTPVDSYFNKLGDTVRGRPKIWKFQAKSGLILSCDHWPFVGGHFNLRAYSKERKQGWLLFRNMMGKFRERMDYIKWFAGNVSKTPSLRLIEKQSYAEKVKLSFSKESKEKAEQMRVIPMQRQQEVKQGSPLTYTNRKAKAENQKHWVIKNIDVAPTNFDPLWIVTELFAFDDWRSPTIFKKQKTEETDKERLSTAFSDLAKLDSSHQNPKVPSNKDAHLAGTAFSYTTEVTTHGLHYIIGSVSPHPAPVRFNYSSFTYPNTKITLIRGSSCQSVESIQKLLNIEIISPYSVSSEDSPGLLQAQEDKANFEIEAVDLISLFEGECGGSVNFPCFSPIKPAEIPNDLPKRPIQTFIPKEVHQKPSPGRGYDPRIKMENLDANFIKSLWSSMEIGWEVVDSFGASGGLLTLWDKSQITVMETTWQQVKTFGILGKGQECNPTGQPGWKKELEWDSGCDGRCMRSFHATEEDGDCFSLGLSKEEVDAIETFICKNCEYKQHQCYACGNLGSSDQSSGAETETTNEREEGVFAGLKIEQSSLLHLRNA</sequence>
<evidence type="ECO:0000313" key="2">
    <source>
        <dbReference type="Proteomes" id="UP000321947"/>
    </source>
</evidence>
<dbReference type="Proteomes" id="UP000321947">
    <property type="component" value="Unassembled WGS sequence"/>
</dbReference>
<name>A0A5D3CA98_CUCMM</name>
<reference evidence="1 2" key="1">
    <citation type="submission" date="2019-08" db="EMBL/GenBank/DDBJ databases">
        <title>Draft genome sequences of two oriental melons (Cucumis melo L. var makuwa).</title>
        <authorList>
            <person name="Kwon S.-Y."/>
        </authorList>
    </citation>
    <scope>NUCLEOTIDE SEQUENCE [LARGE SCALE GENOMIC DNA]</scope>
    <source>
        <strain evidence="2">cv. Chang Bougi</strain>
        <tissue evidence="1">Leaf</tissue>
    </source>
</reference>
<dbReference type="EMBL" id="SSTD01012952">
    <property type="protein sequence ID" value="TYK08108.1"/>
    <property type="molecule type" value="Genomic_DNA"/>
</dbReference>
<accession>A0A5D3CA98</accession>
<organism evidence="1 2">
    <name type="scientific">Cucumis melo var. makuwa</name>
    <name type="common">Oriental melon</name>
    <dbReference type="NCBI Taxonomy" id="1194695"/>
    <lineage>
        <taxon>Eukaryota</taxon>
        <taxon>Viridiplantae</taxon>
        <taxon>Streptophyta</taxon>
        <taxon>Embryophyta</taxon>
        <taxon>Tracheophyta</taxon>
        <taxon>Spermatophyta</taxon>
        <taxon>Magnoliopsida</taxon>
        <taxon>eudicotyledons</taxon>
        <taxon>Gunneridae</taxon>
        <taxon>Pentapetalae</taxon>
        <taxon>rosids</taxon>
        <taxon>fabids</taxon>
        <taxon>Cucurbitales</taxon>
        <taxon>Cucurbitaceae</taxon>
        <taxon>Benincaseae</taxon>
        <taxon>Cucumis</taxon>
    </lineage>
</organism>
<proteinExistence type="predicted"/>
<protein>
    <submittedName>
        <fullName evidence="1">Protein ENHANCED DOWNY MILDEW 2</fullName>
    </submittedName>
</protein>